<keyword evidence="7 8" id="KW-0472">Membrane</keyword>
<dbReference type="PANTHER" id="PTHR43357">
    <property type="entry name" value="INNER MEMBRANE ABC TRANSPORTER PERMEASE PROTEIN YDCV"/>
    <property type="match status" value="1"/>
</dbReference>
<dbReference type="PANTHER" id="PTHR43357:SF4">
    <property type="entry name" value="INNER MEMBRANE ABC TRANSPORTER PERMEASE PROTEIN YDCV"/>
    <property type="match status" value="1"/>
</dbReference>
<dbReference type="CDD" id="cd06261">
    <property type="entry name" value="TM_PBP2"/>
    <property type="match status" value="1"/>
</dbReference>
<dbReference type="InterPro" id="IPR000515">
    <property type="entry name" value="MetI-like"/>
</dbReference>
<proteinExistence type="inferred from homology"/>
<evidence type="ECO:0000256" key="3">
    <source>
        <dbReference type="ARBA" id="ARBA00022475"/>
    </source>
</evidence>
<dbReference type="Gene3D" id="1.10.3720.10">
    <property type="entry name" value="MetI-like"/>
    <property type="match status" value="1"/>
</dbReference>
<dbReference type="OrthoDB" id="9795403at2"/>
<dbReference type="GO" id="GO:0055085">
    <property type="term" value="P:transmembrane transport"/>
    <property type="evidence" value="ECO:0007669"/>
    <property type="project" value="InterPro"/>
</dbReference>
<dbReference type="EMBL" id="BDUF01000011">
    <property type="protein sequence ID" value="GAX88983.1"/>
    <property type="molecule type" value="Genomic_DNA"/>
</dbReference>
<feature type="domain" description="ABC transmembrane type-1" evidence="9">
    <location>
        <begin position="57"/>
        <end position="245"/>
    </location>
</feature>
<dbReference type="Proteomes" id="UP000217785">
    <property type="component" value="Unassembled WGS sequence"/>
</dbReference>
<evidence type="ECO:0000256" key="4">
    <source>
        <dbReference type="ARBA" id="ARBA00022519"/>
    </source>
</evidence>
<keyword evidence="11" id="KW-1185">Reference proteome</keyword>
<comment type="similarity">
    <text evidence="8">Belongs to the binding-protein-dependent transport system permease family.</text>
</comment>
<evidence type="ECO:0000256" key="8">
    <source>
        <dbReference type="RuleBase" id="RU363032"/>
    </source>
</evidence>
<keyword evidence="5 8" id="KW-0812">Transmembrane</keyword>
<evidence type="ECO:0000256" key="6">
    <source>
        <dbReference type="ARBA" id="ARBA00022989"/>
    </source>
</evidence>
<name>A0A292YJP6_9BACL</name>
<dbReference type="RefSeq" id="WP_096180677.1">
    <property type="nucleotide sequence ID" value="NZ_BDUF01000011.1"/>
</dbReference>
<dbReference type="Pfam" id="PF00528">
    <property type="entry name" value="BPD_transp_1"/>
    <property type="match status" value="1"/>
</dbReference>
<comment type="caution">
    <text evidence="10">The sequence shown here is derived from an EMBL/GenBank/DDBJ whole genome shotgun (WGS) entry which is preliminary data.</text>
</comment>
<feature type="transmembrane region" description="Helical" evidence="8">
    <location>
        <begin position="169"/>
        <end position="191"/>
    </location>
</feature>
<keyword evidence="2 8" id="KW-0813">Transport</keyword>
<keyword evidence="6 8" id="KW-1133">Transmembrane helix</keyword>
<evidence type="ECO:0000256" key="7">
    <source>
        <dbReference type="ARBA" id="ARBA00023136"/>
    </source>
</evidence>
<feature type="transmembrane region" description="Helical" evidence="8">
    <location>
        <begin position="228"/>
        <end position="248"/>
    </location>
</feature>
<keyword evidence="3" id="KW-1003">Cell membrane</keyword>
<evidence type="ECO:0000259" key="9">
    <source>
        <dbReference type="PROSITE" id="PS50928"/>
    </source>
</evidence>
<evidence type="ECO:0000256" key="2">
    <source>
        <dbReference type="ARBA" id="ARBA00022448"/>
    </source>
</evidence>
<feature type="transmembrane region" description="Helical" evidence="8">
    <location>
        <begin position="64"/>
        <end position="85"/>
    </location>
</feature>
<reference evidence="11" key="1">
    <citation type="submission" date="2017-07" db="EMBL/GenBank/DDBJ databases">
        <title>Draft genome sequence of Effusibacillus lacus strain skLN1.</title>
        <authorList>
            <person name="Watanabe M."/>
            <person name="Kojima H."/>
            <person name="Fukui M."/>
        </authorList>
    </citation>
    <scope>NUCLEOTIDE SEQUENCE [LARGE SCALE GENOMIC DNA]</scope>
    <source>
        <strain evidence="11">skLN1</strain>
    </source>
</reference>
<evidence type="ECO:0000256" key="5">
    <source>
        <dbReference type="ARBA" id="ARBA00022692"/>
    </source>
</evidence>
<feature type="transmembrane region" description="Helical" evidence="8">
    <location>
        <begin position="92"/>
        <end position="116"/>
    </location>
</feature>
<dbReference type="AlphaFoldDB" id="A0A292YJP6"/>
<evidence type="ECO:0000256" key="1">
    <source>
        <dbReference type="ARBA" id="ARBA00004429"/>
    </source>
</evidence>
<dbReference type="GO" id="GO:0005886">
    <property type="term" value="C:plasma membrane"/>
    <property type="evidence" value="ECO:0007669"/>
    <property type="project" value="UniProtKB-SubCell"/>
</dbReference>
<keyword evidence="4" id="KW-0997">Cell inner membrane</keyword>
<comment type="subcellular location">
    <subcellularLocation>
        <location evidence="1">Cell inner membrane</location>
        <topology evidence="1">Multi-pass membrane protein</topology>
    </subcellularLocation>
    <subcellularLocation>
        <location evidence="8">Cell membrane</location>
        <topology evidence="8">Multi-pass membrane protein</topology>
    </subcellularLocation>
</comment>
<sequence>MWLYLIVGVLLLFLITPVLIIIPMAFSTSPFFVFPPPGVSAKWFNQFFGDSLWVESLTRSLEVAMLSTLVATILGILGALAVSRLSFKGKNLFMAVMLSPMLVPVIVVAIAVYRFFSEIHLVGSIPGLVLAHALLGLPVVFVTVLASLKGIDRNLELAAEGLGSTPVGVFFRITLPLIKPGILSGALFAFITSMDEVVVTIFISGVATPTLPRVMWEQMRAQVDPTMAAASTLIIAATTILFLVQWWFTNRQEAKNRLQLENQQ</sequence>
<organism evidence="10 11">
    <name type="scientific">Effusibacillus lacus</name>
    <dbReference type="NCBI Taxonomy" id="1348429"/>
    <lineage>
        <taxon>Bacteria</taxon>
        <taxon>Bacillati</taxon>
        <taxon>Bacillota</taxon>
        <taxon>Bacilli</taxon>
        <taxon>Bacillales</taxon>
        <taxon>Alicyclobacillaceae</taxon>
        <taxon>Effusibacillus</taxon>
    </lineage>
</organism>
<gene>
    <name evidence="10" type="ORF">EFBL_0597</name>
</gene>
<dbReference type="InterPro" id="IPR035906">
    <property type="entry name" value="MetI-like_sf"/>
</dbReference>
<dbReference type="PROSITE" id="PS50928">
    <property type="entry name" value="ABC_TM1"/>
    <property type="match status" value="1"/>
</dbReference>
<protein>
    <submittedName>
        <fullName evidence="10">Polyamine ABC transporter permease</fullName>
    </submittedName>
</protein>
<accession>A0A292YJP6</accession>
<dbReference type="SUPFAM" id="SSF161098">
    <property type="entry name" value="MetI-like"/>
    <property type="match status" value="1"/>
</dbReference>
<feature type="transmembrane region" description="Helical" evidence="8">
    <location>
        <begin position="128"/>
        <end position="148"/>
    </location>
</feature>
<evidence type="ECO:0000313" key="11">
    <source>
        <dbReference type="Proteomes" id="UP000217785"/>
    </source>
</evidence>
<evidence type="ECO:0000313" key="10">
    <source>
        <dbReference type="EMBL" id="GAX88983.1"/>
    </source>
</evidence>